<evidence type="ECO:0000313" key="2">
    <source>
        <dbReference type="EMBL" id="CAG7593359.1"/>
    </source>
</evidence>
<dbReference type="InterPro" id="IPR028994">
    <property type="entry name" value="Integrin_alpha_N"/>
</dbReference>
<proteinExistence type="predicted"/>
<keyword evidence="3" id="KW-1185">Reference proteome</keyword>
<accession>A0A8S4C203</accession>
<feature type="chain" id="PRO_5035718002" evidence="1">
    <location>
        <begin position="16"/>
        <end position="98"/>
    </location>
</feature>
<comment type="caution">
    <text evidence="2">The sequence shown here is derived from an EMBL/GenBank/DDBJ whole genome shotgun (WGS) entry which is preliminary data.</text>
</comment>
<evidence type="ECO:0000256" key="1">
    <source>
        <dbReference type="SAM" id="SignalP"/>
    </source>
</evidence>
<evidence type="ECO:0000313" key="3">
    <source>
        <dbReference type="Proteomes" id="UP000837675"/>
    </source>
</evidence>
<organism evidence="2 3">
    <name type="scientific">Hyalomma marginatum</name>
    <dbReference type="NCBI Taxonomy" id="34627"/>
    <lineage>
        <taxon>Eukaryota</taxon>
        <taxon>Metazoa</taxon>
        <taxon>Ecdysozoa</taxon>
        <taxon>Arthropoda</taxon>
        <taxon>Chelicerata</taxon>
        <taxon>Arachnida</taxon>
        <taxon>Acari</taxon>
        <taxon>Parasitiformes</taxon>
        <taxon>Ixodida</taxon>
        <taxon>Ixodoidea</taxon>
        <taxon>Ixodidae</taxon>
        <taxon>Hyalomminae</taxon>
        <taxon>Hyalomma</taxon>
    </lineage>
</organism>
<feature type="signal peptide" evidence="1">
    <location>
        <begin position="1"/>
        <end position="15"/>
    </location>
</feature>
<reference evidence="2" key="1">
    <citation type="submission" date="2021-06" db="EMBL/GenBank/DDBJ databases">
        <authorList>
            <person name="Nardi T."/>
            <person name="Nardi T."/>
        </authorList>
    </citation>
    <scope>NUCLEOTIDE SEQUENCE</scope>
</reference>
<gene>
    <name evidence="2" type="ORF">MHYMCMPASI_00682</name>
</gene>
<dbReference type="AlphaFoldDB" id="A0A8S4C203"/>
<protein>
    <submittedName>
        <fullName evidence="2">FG-GAP repeat-containing protein</fullName>
    </submittedName>
</protein>
<sequence>MVLPLFLHFWKYVSSLNCTNSFTINGVKSNCYAGYSVAGAGDVNNDGSSMAGQEYSVFGEVADLSLPIFDIYIKDFELAFLSFILKRPIALLCILSLC</sequence>
<dbReference type="Proteomes" id="UP000837675">
    <property type="component" value="Unassembled WGS sequence"/>
</dbReference>
<dbReference type="EMBL" id="CAJVAF010000296">
    <property type="protein sequence ID" value="CAG7593359.1"/>
    <property type="molecule type" value="Genomic_DNA"/>
</dbReference>
<name>A0A8S4C203_9ACAR</name>
<keyword evidence="1" id="KW-0732">Signal</keyword>
<dbReference type="Gene3D" id="2.130.10.130">
    <property type="entry name" value="Integrin alpha, N-terminal"/>
    <property type="match status" value="1"/>
</dbReference>